<sequence>MEINEIRNLFPHLKTEQIYFNHAALGPWSKPLLERLELYARQRSGEKIENFKFFLRWNASAKSKLARLLNTKSGRIAWTDNVSNSLNILAQGLSWKTGDQIIINDLEFPSNVYPFLNLKKHGVEITIVKNRNGTVDLEDIEKAITTRTKLISISSVQFLTGYRANIEEIGKLCRNKGITFCVDAIQGVGVINTDVEKYNVDFLTGGTQKWLMSMEGLAYFYITEELQEKIDQKFVGWTSVEDAWNLLDYNLILKKDADRFQNGTMNTLGVALFDAMLDIFTKYGIGNIEKRILENTNYFIEQLSESGFEPVLKNTPESNRAGIVTIPVDNPEIIFEELERHEIHCSLRQGLIRFSPHFYNTKDEIDRTIDILKKSAGKNI</sequence>
<evidence type="ECO:0000256" key="3">
    <source>
        <dbReference type="RuleBase" id="RU004075"/>
    </source>
</evidence>
<feature type="domain" description="Aminotransferase class V" evidence="5">
    <location>
        <begin position="59"/>
        <end position="367"/>
    </location>
</feature>
<dbReference type="InterPro" id="IPR015421">
    <property type="entry name" value="PyrdxlP-dep_Trfase_major"/>
</dbReference>
<evidence type="ECO:0000259" key="5">
    <source>
        <dbReference type="Pfam" id="PF00266"/>
    </source>
</evidence>
<evidence type="ECO:0000313" key="7">
    <source>
        <dbReference type="Proteomes" id="UP000009011"/>
    </source>
</evidence>
<dbReference type="Pfam" id="PF00266">
    <property type="entry name" value="Aminotran_5"/>
    <property type="match status" value="1"/>
</dbReference>
<keyword evidence="6" id="KW-0032">Aminotransferase</keyword>
<comment type="similarity">
    <text evidence="3">Belongs to the class-V pyridoxal-phosphate-dependent aminotransferase family.</text>
</comment>
<gene>
    <name evidence="6" type="ordered locus">MROS_1438</name>
</gene>
<dbReference type="eggNOG" id="COG0520">
    <property type="taxonomic scope" value="Bacteria"/>
</dbReference>
<dbReference type="InterPro" id="IPR000192">
    <property type="entry name" value="Aminotrans_V_dom"/>
</dbReference>
<keyword evidence="6" id="KW-0808">Transferase</keyword>
<evidence type="ECO:0000256" key="4">
    <source>
        <dbReference type="RuleBase" id="RU004504"/>
    </source>
</evidence>
<name>I6Z686_MELRP</name>
<dbReference type="OrthoDB" id="513408at2"/>
<dbReference type="InterPro" id="IPR020578">
    <property type="entry name" value="Aminotrans_V_PyrdxlP_BS"/>
</dbReference>
<evidence type="ECO:0000313" key="6">
    <source>
        <dbReference type="EMBL" id="AFN74675.1"/>
    </source>
</evidence>
<dbReference type="Gene3D" id="3.40.640.10">
    <property type="entry name" value="Type I PLP-dependent aspartate aminotransferase-like (Major domain)"/>
    <property type="match status" value="1"/>
</dbReference>
<accession>I6Z686</accession>
<organism evidence="6 7">
    <name type="scientific">Melioribacter roseus (strain DSM 23840 / JCM 17771 / VKM B-2668 / P3M-2)</name>
    <dbReference type="NCBI Taxonomy" id="1191523"/>
    <lineage>
        <taxon>Bacteria</taxon>
        <taxon>Pseudomonadati</taxon>
        <taxon>Ignavibacteriota</taxon>
        <taxon>Ignavibacteria</taxon>
        <taxon>Ignavibacteriales</taxon>
        <taxon>Melioribacteraceae</taxon>
        <taxon>Melioribacter</taxon>
    </lineage>
</organism>
<dbReference type="AlphaFoldDB" id="I6Z686"/>
<keyword evidence="2" id="KW-0663">Pyridoxal phosphate</keyword>
<dbReference type="EMBL" id="CP003557">
    <property type="protein sequence ID" value="AFN74675.1"/>
    <property type="molecule type" value="Genomic_DNA"/>
</dbReference>
<dbReference type="InterPro" id="IPR015424">
    <property type="entry name" value="PyrdxlP-dep_Trfase"/>
</dbReference>
<dbReference type="InterPro" id="IPR015422">
    <property type="entry name" value="PyrdxlP-dep_Trfase_small"/>
</dbReference>
<dbReference type="SUPFAM" id="SSF53383">
    <property type="entry name" value="PLP-dependent transferases"/>
    <property type="match status" value="1"/>
</dbReference>
<proteinExistence type="inferred from homology"/>
<reference evidence="6 7" key="1">
    <citation type="journal article" date="2013" name="PLoS ONE">
        <title>Genomic analysis of Melioribacter roseus, facultatively anaerobic organotrophic bacterium representing a novel deep lineage within Bacteriodetes/Chlorobi group.</title>
        <authorList>
            <person name="Kadnikov V.V."/>
            <person name="Mardanov A.V."/>
            <person name="Podosokorskaya O.A."/>
            <person name="Gavrilov S.N."/>
            <person name="Kublanov I.V."/>
            <person name="Beletsky A.V."/>
            <person name="Bonch-Osmolovskaya E.A."/>
            <person name="Ravin N.V."/>
        </authorList>
    </citation>
    <scope>NUCLEOTIDE SEQUENCE [LARGE SCALE GENOMIC DNA]</scope>
    <source>
        <strain evidence="7">JCM 17771 / P3M-2</strain>
    </source>
</reference>
<dbReference type="Gene3D" id="3.90.1150.10">
    <property type="entry name" value="Aspartate Aminotransferase, domain 1"/>
    <property type="match status" value="1"/>
</dbReference>
<dbReference type="PROSITE" id="PS00595">
    <property type="entry name" value="AA_TRANSFER_CLASS_5"/>
    <property type="match status" value="1"/>
</dbReference>
<keyword evidence="7" id="KW-1185">Reference proteome</keyword>
<evidence type="ECO:0000256" key="2">
    <source>
        <dbReference type="ARBA" id="ARBA00022898"/>
    </source>
</evidence>
<dbReference type="PATRIC" id="fig|1191523.3.peg.1526"/>
<dbReference type="KEGG" id="mro:MROS_1438"/>
<dbReference type="HOGENOM" id="CLU_003433_2_1_10"/>
<dbReference type="PANTHER" id="PTHR43586:SF15">
    <property type="entry name" value="BLR3095 PROTEIN"/>
    <property type="match status" value="1"/>
</dbReference>
<dbReference type="PANTHER" id="PTHR43586">
    <property type="entry name" value="CYSTEINE DESULFURASE"/>
    <property type="match status" value="1"/>
</dbReference>
<dbReference type="GO" id="GO:0008483">
    <property type="term" value="F:transaminase activity"/>
    <property type="evidence" value="ECO:0007669"/>
    <property type="project" value="UniProtKB-KW"/>
</dbReference>
<dbReference type="STRING" id="1191523.MROS_1438"/>
<dbReference type="Proteomes" id="UP000009011">
    <property type="component" value="Chromosome"/>
</dbReference>
<evidence type="ECO:0000256" key="1">
    <source>
        <dbReference type="ARBA" id="ARBA00001933"/>
    </source>
</evidence>
<comment type="cofactor">
    <cofactor evidence="1 4">
        <name>pyridoxal 5'-phosphate</name>
        <dbReference type="ChEBI" id="CHEBI:597326"/>
    </cofactor>
</comment>
<dbReference type="RefSeq" id="WP_014856109.1">
    <property type="nucleotide sequence ID" value="NC_018178.1"/>
</dbReference>
<protein>
    <submittedName>
        <fullName evidence="6">Aminotransferase</fullName>
    </submittedName>
</protein>